<evidence type="ECO:0000256" key="10">
    <source>
        <dbReference type="RuleBase" id="RU000461"/>
    </source>
</evidence>
<dbReference type="PROSITE" id="PS00086">
    <property type="entry name" value="CYTOCHROME_P450"/>
    <property type="match status" value="1"/>
</dbReference>
<dbReference type="EMBL" id="CAKKLH010000024">
    <property type="protein sequence ID" value="CAH0099813.1"/>
    <property type="molecule type" value="Genomic_DNA"/>
</dbReference>
<keyword evidence="7 9" id="KW-0408">Iron</keyword>
<dbReference type="GO" id="GO:0005789">
    <property type="term" value="C:endoplasmic reticulum membrane"/>
    <property type="evidence" value="ECO:0007669"/>
    <property type="project" value="UniProtKB-SubCell"/>
</dbReference>
<evidence type="ECO:0000256" key="3">
    <source>
        <dbReference type="ARBA" id="ARBA00010617"/>
    </source>
</evidence>
<keyword evidence="5 9" id="KW-0479">Metal-binding</keyword>
<dbReference type="OrthoDB" id="3945418at2759"/>
<comment type="caution">
    <text evidence="11">The sequence shown here is derived from an EMBL/GenBank/DDBJ whole genome shotgun (WGS) entry which is preliminary data.</text>
</comment>
<comment type="cofactor">
    <cofactor evidence="1 9">
        <name>heme</name>
        <dbReference type="ChEBI" id="CHEBI:30413"/>
    </cofactor>
</comment>
<dbReference type="InterPro" id="IPR050479">
    <property type="entry name" value="CYP11_CYP27_families"/>
</dbReference>
<dbReference type="PANTHER" id="PTHR24279:SF120">
    <property type="entry name" value="CYTOCHROME P450"/>
    <property type="match status" value="1"/>
</dbReference>
<feature type="binding site" description="axial binding residue" evidence="9">
    <location>
        <position position="447"/>
    </location>
    <ligand>
        <name>heme</name>
        <dbReference type="ChEBI" id="CHEBI:30413"/>
    </ligand>
    <ligandPart>
        <name>Fe</name>
        <dbReference type="ChEBI" id="CHEBI:18248"/>
    </ligandPart>
</feature>
<gene>
    <name evidence="11" type="ORF">DGAL_LOCUS1971</name>
</gene>
<reference evidence="11" key="1">
    <citation type="submission" date="2021-11" db="EMBL/GenBank/DDBJ databases">
        <authorList>
            <person name="Schell T."/>
        </authorList>
    </citation>
    <scope>NUCLEOTIDE SEQUENCE</scope>
    <source>
        <strain evidence="11">M5</strain>
    </source>
</reference>
<dbReference type="CDD" id="cd11054">
    <property type="entry name" value="CYP24A1-like"/>
    <property type="match status" value="1"/>
</dbReference>
<dbReference type="PRINTS" id="PR00385">
    <property type="entry name" value="P450"/>
</dbReference>
<dbReference type="Pfam" id="PF00067">
    <property type="entry name" value="p450"/>
    <property type="match status" value="1"/>
</dbReference>
<dbReference type="FunFam" id="1.10.630.10:FF:000006">
    <property type="entry name" value="Cytochrome P450 302a1, mitochondrial"/>
    <property type="match status" value="1"/>
</dbReference>
<keyword evidence="12" id="KW-1185">Reference proteome</keyword>
<evidence type="ECO:0000256" key="2">
    <source>
        <dbReference type="ARBA" id="ARBA00003690"/>
    </source>
</evidence>
<evidence type="ECO:0000313" key="12">
    <source>
        <dbReference type="Proteomes" id="UP000789390"/>
    </source>
</evidence>
<dbReference type="Gene3D" id="1.10.630.10">
    <property type="entry name" value="Cytochrome P450"/>
    <property type="match status" value="1"/>
</dbReference>
<evidence type="ECO:0000256" key="6">
    <source>
        <dbReference type="ARBA" id="ARBA00023002"/>
    </source>
</evidence>
<evidence type="ECO:0000256" key="7">
    <source>
        <dbReference type="ARBA" id="ARBA00023004"/>
    </source>
</evidence>
<evidence type="ECO:0000256" key="5">
    <source>
        <dbReference type="ARBA" id="ARBA00022723"/>
    </source>
</evidence>
<dbReference type="SUPFAM" id="SSF48264">
    <property type="entry name" value="Cytochrome P450"/>
    <property type="match status" value="1"/>
</dbReference>
<dbReference type="PRINTS" id="PR00465">
    <property type="entry name" value="EP450IV"/>
</dbReference>
<evidence type="ECO:0000256" key="1">
    <source>
        <dbReference type="ARBA" id="ARBA00001971"/>
    </source>
</evidence>
<protein>
    <submittedName>
        <fullName evidence="11">Uncharacterized protein</fullName>
    </submittedName>
</protein>
<dbReference type="AlphaFoldDB" id="A0A8J2WB37"/>
<sequence>MKDPSISKTTHLTPVKINKNVKPFEEVPGLRVMPIIGTTWGFFPRIGDGIPISRMLELQKLRFKQFGYIWRDIVPGRPPIVYTARPEDVEKLFKTEGKHPERPGMETIKAYRAQRIQDFSSAGILLSSGDAWWQTRSKAQHTFLKPKNVTHYINDLSEIADDFVDRIRLIRPENNEMNPDFLNEMYRWALESVGVVGLNTRLGCLRQDLAPDSEAQKMIDAANFSFSAINQLEHNFPFWKLFVTPMLRKLYDAQDFFTETTVKYINQTVEALKGSSFDSYLSIIEQLLVRGMNPSDVTTMVIDMLMAGVDTSANTSAFLIYYLAKNPDKQEKLREEIFSVIGPKGSPITSSALNDLPYLKACIKESFRLMPAANANARITDKDLVLSGYNIPKGSLVVALHQLMSHLDENFPDAQQYIPERWIKGDVQESKHHPYVVMPFGSGTRMCIGRKLAELEIQQLIIKLLQNFKVEYHHHDMSCFMRVTNMPDQPLLFKFIDL</sequence>
<keyword evidence="4 9" id="KW-0349">Heme</keyword>
<comment type="function">
    <text evidence="2">May be involved in the metabolism of insect hormones and in the breakdown of synthetic insecticides.</text>
</comment>
<evidence type="ECO:0000256" key="8">
    <source>
        <dbReference type="ARBA" id="ARBA00023033"/>
    </source>
</evidence>
<evidence type="ECO:0000313" key="11">
    <source>
        <dbReference type="EMBL" id="CAH0099813.1"/>
    </source>
</evidence>
<dbReference type="Proteomes" id="UP000789390">
    <property type="component" value="Unassembled WGS sequence"/>
</dbReference>
<comment type="similarity">
    <text evidence="3 10">Belongs to the cytochrome P450 family.</text>
</comment>
<dbReference type="PANTHER" id="PTHR24279">
    <property type="entry name" value="CYTOCHROME P450"/>
    <property type="match status" value="1"/>
</dbReference>
<proteinExistence type="inferred from homology"/>
<keyword evidence="8 10" id="KW-0503">Monooxygenase</keyword>
<dbReference type="InterPro" id="IPR002403">
    <property type="entry name" value="Cyt_P450_E_grp-IV"/>
</dbReference>
<dbReference type="GO" id="GO:0004497">
    <property type="term" value="F:monooxygenase activity"/>
    <property type="evidence" value="ECO:0007669"/>
    <property type="project" value="UniProtKB-KW"/>
</dbReference>
<organism evidence="11 12">
    <name type="scientific">Daphnia galeata</name>
    <dbReference type="NCBI Taxonomy" id="27404"/>
    <lineage>
        <taxon>Eukaryota</taxon>
        <taxon>Metazoa</taxon>
        <taxon>Ecdysozoa</taxon>
        <taxon>Arthropoda</taxon>
        <taxon>Crustacea</taxon>
        <taxon>Branchiopoda</taxon>
        <taxon>Diplostraca</taxon>
        <taxon>Cladocera</taxon>
        <taxon>Anomopoda</taxon>
        <taxon>Daphniidae</taxon>
        <taxon>Daphnia</taxon>
    </lineage>
</organism>
<name>A0A8J2WB37_9CRUS</name>
<evidence type="ECO:0000256" key="9">
    <source>
        <dbReference type="PIRSR" id="PIRSR602403-1"/>
    </source>
</evidence>
<evidence type="ECO:0000256" key="4">
    <source>
        <dbReference type="ARBA" id="ARBA00022617"/>
    </source>
</evidence>
<dbReference type="GO" id="GO:0005506">
    <property type="term" value="F:iron ion binding"/>
    <property type="evidence" value="ECO:0007669"/>
    <property type="project" value="InterPro"/>
</dbReference>
<dbReference type="GO" id="GO:0016705">
    <property type="term" value="F:oxidoreductase activity, acting on paired donors, with incorporation or reduction of molecular oxygen"/>
    <property type="evidence" value="ECO:0007669"/>
    <property type="project" value="InterPro"/>
</dbReference>
<dbReference type="InterPro" id="IPR001128">
    <property type="entry name" value="Cyt_P450"/>
</dbReference>
<keyword evidence="6 10" id="KW-0560">Oxidoreductase</keyword>
<dbReference type="InterPro" id="IPR036396">
    <property type="entry name" value="Cyt_P450_sf"/>
</dbReference>
<dbReference type="InterPro" id="IPR017972">
    <property type="entry name" value="Cyt_P450_CS"/>
</dbReference>
<accession>A0A8J2WB37</accession>
<dbReference type="GO" id="GO:0020037">
    <property type="term" value="F:heme binding"/>
    <property type="evidence" value="ECO:0007669"/>
    <property type="project" value="InterPro"/>
</dbReference>